<dbReference type="KEGG" id="mox:DAMO_1776"/>
<dbReference type="Proteomes" id="UP000006898">
    <property type="component" value="Chromosome"/>
</dbReference>
<dbReference type="SUPFAM" id="SSF101116">
    <property type="entry name" value="Flagellar export chaperone FliS"/>
    <property type="match status" value="1"/>
</dbReference>
<organism evidence="1 2">
    <name type="scientific">Methylomirabilis oxygeniifera</name>
    <dbReference type="NCBI Taxonomy" id="671143"/>
    <lineage>
        <taxon>Bacteria</taxon>
        <taxon>Candidatus Methylomirabilota</taxon>
        <taxon>Candidatus Methylomirabilia</taxon>
        <taxon>Candidatus Methylomirabilales</taxon>
        <taxon>Candidatus Methylomirabilaceae</taxon>
        <taxon>Candidatus Methylomirabilis</taxon>
    </lineage>
</organism>
<dbReference type="STRING" id="671143.DAMO_1776"/>
<accession>D5MGF3</accession>
<dbReference type="EMBL" id="FP565575">
    <property type="protein sequence ID" value="CBE68834.1"/>
    <property type="molecule type" value="Genomic_DNA"/>
</dbReference>
<dbReference type="InterPro" id="IPR003713">
    <property type="entry name" value="FliS"/>
</dbReference>
<sequence length="135" mass="14715">MPSHVGAGSVVVRSDSLRAAPLTGSPMAAYQSAQVLGASPMQLILIVYDVALAACGRRDAVRARRAVTELIAALNFDYEEIAVPLFRLYEYCLNAIGSGSFHEASKILRQLKEAWETALRQAPVEQHLKYDVRGV</sequence>
<evidence type="ECO:0000313" key="1">
    <source>
        <dbReference type="EMBL" id="CBE68834.1"/>
    </source>
</evidence>
<dbReference type="AlphaFoldDB" id="D5MGF3"/>
<dbReference type="eggNOG" id="COG1516">
    <property type="taxonomic scope" value="Bacteria"/>
</dbReference>
<gene>
    <name evidence="1" type="ORF">DAMO_1776</name>
</gene>
<dbReference type="HOGENOM" id="CLU_1881946_0_0_0"/>
<name>D5MGF3_METO1</name>
<dbReference type="GO" id="GO:0044780">
    <property type="term" value="P:bacterial-type flagellum assembly"/>
    <property type="evidence" value="ECO:0007669"/>
    <property type="project" value="InterPro"/>
</dbReference>
<reference evidence="1 2" key="1">
    <citation type="journal article" date="2010" name="Nature">
        <title>Nitrite-driven anaerobic methane oxidation by oxygenic bacteria.</title>
        <authorList>
            <person name="Ettwig K.F."/>
            <person name="Butler M.K."/>
            <person name="Le Paslier D."/>
            <person name="Pelletier E."/>
            <person name="Mangenot S."/>
            <person name="Kuypers M.M.M."/>
            <person name="Schreiber F."/>
            <person name="Dutilh B.E."/>
            <person name="Zedelius J."/>
            <person name="de Beer D."/>
            <person name="Gloerich J."/>
            <person name="Wessels H.J.C.T."/>
            <person name="van Allen T."/>
            <person name="Luesken F."/>
            <person name="Wu M."/>
            <person name="van de Pas-Schoonen K.T."/>
            <person name="Op den Camp H.J.M."/>
            <person name="Janssen-Megens E.M."/>
            <person name="Francoijs K-J."/>
            <person name="Stunnenberg H."/>
            <person name="Weissenbach J."/>
            <person name="Jetten M.S.M."/>
            <person name="Strous M."/>
        </authorList>
    </citation>
    <scope>NUCLEOTIDE SEQUENCE [LARGE SCALE GENOMIC DNA]</scope>
</reference>
<protein>
    <recommendedName>
        <fullName evidence="3">Flagellar protein FliS</fullName>
    </recommendedName>
</protein>
<evidence type="ECO:0008006" key="3">
    <source>
        <dbReference type="Google" id="ProtNLM"/>
    </source>
</evidence>
<dbReference type="Pfam" id="PF02561">
    <property type="entry name" value="FliS"/>
    <property type="match status" value="1"/>
</dbReference>
<dbReference type="InterPro" id="IPR036584">
    <property type="entry name" value="FliS_sf"/>
</dbReference>
<evidence type="ECO:0000313" key="2">
    <source>
        <dbReference type="Proteomes" id="UP000006898"/>
    </source>
</evidence>
<proteinExistence type="predicted"/>
<dbReference type="Gene3D" id="1.20.120.340">
    <property type="entry name" value="Flagellar protein FliS"/>
    <property type="match status" value="1"/>
</dbReference>